<dbReference type="InterPro" id="IPR017871">
    <property type="entry name" value="ABC_transporter-like_CS"/>
</dbReference>
<dbReference type="EMBL" id="FN668661">
    <property type="protein sequence ID" value="CBK23598.2"/>
    <property type="molecule type" value="Genomic_DNA"/>
</dbReference>
<dbReference type="PANTHER" id="PTHR24220:SF86">
    <property type="entry name" value="ABC TRANSPORTER ABCH.1"/>
    <property type="match status" value="1"/>
</dbReference>
<feature type="compositionally biased region" description="Polar residues" evidence="4">
    <location>
        <begin position="1"/>
        <end position="16"/>
    </location>
</feature>
<dbReference type="InterPro" id="IPR015854">
    <property type="entry name" value="ABC_transpr_LolD-like"/>
</dbReference>
<dbReference type="Pfam" id="PF00005">
    <property type="entry name" value="ABC_tran"/>
    <property type="match status" value="1"/>
</dbReference>
<dbReference type="PROSITE" id="PS50893">
    <property type="entry name" value="ABC_TRANSPORTER_2"/>
    <property type="match status" value="1"/>
</dbReference>
<dbReference type="OMA" id="MGENEVY"/>
<feature type="domain" description="ABC transporter" evidence="5">
    <location>
        <begin position="37"/>
        <end position="276"/>
    </location>
</feature>
<dbReference type="FunCoup" id="D8M300">
    <property type="interactions" value="18"/>
</dbReference>
<feature type="region of interest" description="Disordered" evidence="4">
    <location>
        <begin position="1"/>
        <end position="22"/>
    </location>
</feature>
<dbReference type="InterPro" id="IPR003593">
    <property type="entry name" value="AAA+_ATPase"/>
</dbReference>
<dbReference type="Gene3D" id="3.40.50.300">
    <property type="entry name" value="P-loop containing nucleotide triphosphate hydrolases"/>
    <property type="match status" value="1"/>
</dbReference>
<dbReference type="PANTHER" id="PTHR24220">
    <property type="entry name" value="IMPORT ATP-BINDING PROTEIN"/>
    <property type="match status" value="1"/>
</dbReference>
<dbReference type="InterPro" id="IPR017911">
    <property type="entry name" value="MacB-like_ATP-bd"/>
</dbReference>
<keyword evidence="8" id="KW-1185">Reference proteome</keyword>
<dbReference type="InterPro" id="IPR027417">
    <property type="entry name" value="P-loop_NTPase"/>
</dbReference>
<dbReference type="InterPro" id="IPR003439">
    <property type="entry name" value="ABC_transporter-like_ATP-bd"/>
</dbReference>
<dbReference type="CDD" id="cd03255">
    <property type="entry name" value="ABC_MJ0796_LolCDE_FtsE"/>
    <property type="match status" value="1"/>
</dbReference>
<dbReference type="GO" id="GO:0016887">
    <property type="term" value="F:ATP hydrolysis activity"/>
    <property type="evidence" value="ECO:0007669"/>
    <property type="project" value="InterPro"/>
</dbReference>
<evidence type="ECO:0000313" key="6">
    <source>
        <dbReference type="EMBL" id="CBK22723.2"/>
    </source>
</evidence>
<dbReference type="GO" id="GO:0022857">
    <property type="term" value="F:transmembrane transporter activity"/>
    <property type="evidence" value="ECO:0007669"/>
    <property type="project" value="UniProtKB-ARBA"/>
</dbReference>
<dbReference type="GO" id="GO:0005524">
    <property type="term" value="F:ATP binding"/>
    <property type="evidence" value="ECO:0007669"/>
    <property type="project" value="UniProtKB-KW"/>
</dbReference>
<evidence type="ECO:0000313" key="8">
    <source>
        <dbReference type="Proteomes" id="UP000008312"/>
    </source>
</evidence>
<evidence type="ECO:0000259" key="5">
    <source>
        <dbReference type="PROSITE" id="PS50893"/>
    </source>
</evidence>
<evidence type="ECO:0000313" key="7">
    <source>
        <dbReference type="EMBL" id="CBK23598.2"/>
    </source>
</evidence>
<proteinExistence type="predicted"/>
<accession>D8M300</accession>
<evidence type="ECO:0000256" key="2">
    <source>
        <dbReference type="ARBA" id="ARBA00022741"/>
    </source>
</evidence>
<dbReference type="OrthoDB" id="422637at2759"/>
<reference evidence="6" key="1">
    <citation type="submission" date="2010-02" db="EMBL/GenBank/DDBJ databases">
        <title>Sequencing and annotation of the Blastocystis hominis genome.</title>
        <authorList>
            <person name="Wincker P."/>
        </authorList>
    </citation>
    <scope>NUCLEOTIDE SEQUENCE</scope>
    <source>
        <strain evidence="6">Singapore isolate B</strain>
    </source>
</reference>
<evidence type="ECO:0000256" key="1">
    <source>
        <dbReference type="ARBA" id="ARBA00022448"/>
    </source>
</evidence>
<gene>
    <name evidence="6" type="ORF">GSBLH_T00002804001</name>
    <name evidence="7" type="ORF">GSBLH_T00003438001</name>
</gene>
<dbReference type="Proteomes" id="UP000008312">
    <property type="component" value="Unassembled WGS sequence"/>
</dbReference>
<keyword evidence="2" id="KW-0547">Nucleotide-binding</keyword>
<evidence type="ECO:0000256" key="3">
    <source>
        <dbReference type="ARBA" id="ARBA00022840"/>
    </source>
</evidence>
<name>D8M300_BLAHO</name>
<keyword evidence="1" id="KW-0813">Transport</keyword>
<dbReference type="RefSeq" id="XP_012897646.1">
    <property type="nucleotide sequence ID" value="XM_013042192.1"/>
</dbReference>
<dbReference type="InParanoid" id="D8M300"/>
<dbReference type="GO" id="GO:0005886">
    <property type="term" value="C:plasma membrane"/>
    <property type="evidence" value="ECO:0007669"/>
    <property type="project" value="TreeGrafter"/>
</dbReference>
<dbReference type="AlphaFoldDB" id="D8M300"/>
<dbReference type="EMBL" id="FN668650">
    <property type="protein sequence ID" value="CBK22723.2"/>
    <property type="molecule type" value="Genomic_DNA"/>
</dbReference>
<dbReference type="GeneID" id="24919944"/>
<dbReference type="PROSITE" id="PS00211">
    <property type="entry name" value="ABC_TRANSPORTER_1"/>
    <property type="match status" value="1"/>
</dbReference>
<dbReference type="SMART" id="SM00382">
    <property type="entry name" value="AAA"/>
    <property type="match status" value="1"/>
</dbReference>
<dbReference type="RefSeq" id="XP_012896771.1">
    <property type="nucleotide sequence ID" value="XM_013041317.1"/>
</dbReference>
<evidence type="ECO:0000256" key="4">
    <source>
        <dbReference type="SAM" id="MobiDB-lite"/>
    </source>
</evidence>
<dbReference type="FunFam" id="3.40.50.300:FF:000032">
    <property type="entry name" value="Export ABC transporter ATP-binding protein"/>
    <property type="match status" value="1"/>
</dbReference>
<dbReference type="GO" id="GO:0098796">
    <property type="term" value="C:membrane protein complex"/>
    <property type="evidence" value="ECO:0007669"/>
    <property type="project" value="UniProtKB-ARBA"/>
</dbReference>
<sequence>MQSEGETIPSIESGTQEVPPEINEDDIVVTSHLRKSYKLQDGREVVVLRNITLDNSVDSFPVKRGEFVIIRGPSGSGKTSFLNIIGTIDQPTSGALYLFGKHVENKAKDKELAEIRLRHIGFVFQTFNLISTLTSLENVLLPMQLAGDLSAQEQKERAMQLLVDVGLQDRIYHLPSELSGGEQQRVTIARALANKPEILLLDEPTGDLDSRTTIEVMNILLDLNRSGITMIMVTHNPDLECYANRILYIKNGMVDKQVINQYQCKYYPEEYQEKVNSKKLLFFFCSKKRYKGNKS</sequence>
<keyword evidence="3" id="KW-0067">ATP-binding</keyword>
<protein>
    <recommendedName>
        <fullName evidence="5">ABC transporter domain-containing protein</fullName>
    </recommendedName>
</protein>
<dbReference type="GeneID" id="24920539"/>
<dbReference type="SUPFAM" id="SSF52540">
    <property type="entry name" value="P-loop containing nucleoside triphosphate hydrolases"/>
    <property type="match status" value="1"/>
</dbReference>
<organism evidence="6">
    <name type="scientific">Blastocystis hominis</name>
    <dbReference type="NCBI Taxonomy" id="12968"/>
    <lineage>
        <taxon>Eukaryota</taxon>
        <taxon>Sar</taxon>
        <taxon>Stramenopiles</taxon>
        <taxon>Bigyra</taxon>
        <taxon>Opalozoa</taxon>
        <taxon>Opalinata</taxon>
        <taxon>Blastocystidae</taxon>
        <taxon>Blastocystis</taxon>
    </lineage>
</organism>